<accession>A0AAE0Y320</accession>
<protein>
    <submittedName>
        <fullName evidence="2">Uncharacterized protein</fullName>
    </submittedName>
</protein>
<feature type="compositionally biased region" description="Basic residues" evidence="1">
    <location>
        <begin position="158"/>
        <end position="167"/>
    </location>
</feature>
<evidence type="ECO:0000256" key="1">
    <source>
        <dbReference type="SAM" id="MobiDB-lite"/>
    </source>
</evidence>
<dbReference type="AlphaFoldDB" id="A0AAE0Y320"/>
<dbReference type="EMBL" id="JAWDGP010007128">
    <property type="protein sequence ID" value="KAK3729653.1"/>
    <property type="molecule type" value="Genomic_DNA"/>
</dbReference>
<feature type="region of interest" description="Disordered" evidence="1">
    <location>
        <begin position="90"/>
        <end position="115"/>
    </location>
</feature>
<name>A0AAE0Y320_9GAST</name>
<reference evidence="2" key="1">
    <citation type="journal article" date="2023" name="G3 (Bethesda)">
        <title>A reference genome for the long-term kleptoplast-retaining sea slug Elysia crispata morphotype clarki.</title>
        <authorList>
            <person name="Eastman K.E."/>
            <person name="Pendleton A.L."/>
            <person name="Shaikh M.A."/>
            <person name="Suttiyut T."/>
            <person name="Ogas R."/>
            <person name="Tomko P."/>
            <person name="Gavelis G."/>
            <person name="Widhalm J.R."/>
            <person name="Wisecaver J.H."/>
        </authorList>
    </citation>
    <scope>NUCLEOTIDE SEQUENCE</scope>
    <source>
        <strain evidence="2">ECLA1</strain>
    </source>
</reference>
<organism evidence="2 3">
    <name type="scientific">Elysia crispata</name>
    <name type="common">lettuce slug</name>
    <dbReference type="NCBI Taxonomy" id="231223"/>
    <lineage>
        <taxon>Eukaryota</taxon>
        <taxon>Metazoa</taxon>
        <taxon>Spiralia</taxon>
        <taxon>Lophotrochozoa</taxon>
        <taxon>Mollusca</taxon>
        <taxon>Gastropoda</taxon>
        <taxon>Heterobranchia</taxon>
        <taxon>Euthyneura</taxon>
        <taxon>Panpulmonata</taxon>
        <taxon>Sacoglossa</taxon>
        <taxon>Placobranchoidea</taxon>
        <taxon>Plakobranchidae</taxon>
        <taxon>Elysia</taxon>
    </lineage>
</organism>
<comment type="caution">
    <text evidence="2">The sequence shown here is derived from an EMBL/GenBank/DDBJ whole genome shotgun (WGS) entry which is preliminary data.</text>
</comment>
<evidence type="ECO:0000313" key="3">
    <source>
        <dbReference type="Proteomes" id="UP001283361"/>
    </source>
</evidence>
<gene>
    <name evidence="2" type="ORF">RRG08_015674</name>
</gene>
<dbReference type="Proteomes" id="UP001283361">
    <property type="component" value="Unassembled WGS sequence"/>
</dbReference>
<sequence>MPALGQGKFIPKPAWKTLLILLKTEKEFHIFGRTFKGRKVTQERCVNFGNQQQCEYDIFRWRTEIFKSQCFYKVPRTKWRNDPVSQVHLRPDRSSSVVRESDIETDEEDSPPLPHVWVRSHIPSDDEIQGSSNSDDIPVNIIQDGFYTESLANPTTSQHHRSRRGNRKSSICRTSDQRRVGPSSQLSRLPHLDLGHSPSHVDISVFVVYQRSPHRVPLIPESPEDQRHKQSPVL</sequence>
<proteinExistence type="predicted"/>
<keyword evidence="3" id="KW-1185">Reference proteome</keyword>
<feature type="region of interest" description="Disordered" evidence="1">
    <location>
        <begin position="152"/>
        <end position="194"/>
    </location>
</feature>
<evidence type="ECO:0000313" key="2">
    <source>
        <dbReference type="EMBL" id="KAK3729653.1"/>
    </source>
</evidence>